<gene>
    <name evidence="3" type="ORF">CHRIB12_LOCUS7258</name>
</gene>
<dbReference type="AlphaFoldDB" id="A0A915Z1B1"/>
<dbReference type="InterPro" id="IPR002104">
    <property type="entry name" value="Integrase_catalytic"/>
</dbReference>
<feature type="domain" description="Tyr recombinase" evidence="2">
    <location>
        <begin position="137"/>
        <end position="351"/>
    </location>
</feature>
<dbReference type="PROSITE" id="PS51898">
    <property type="entry name" value="TYR_RECOMBINASE"/>
    <property type="match status" value="1"/>
</dbReference>
<protein>
    <recommendedName>
        <fullName evidence="2">Tyr recombinase domain-containing protein</fullName>
    </recommendedName>
</protein>
<evidence type="ECO:0000259" key="2">
    <source>
        <dbReference type="PROSITE" id="PS51898"/>
    </source>
</evidence>
<feature type="region of interest" description="Disordered" evidence="1">
    <location>
        <begin position="364"/>
        <end position="389"/>
    </location>
</feature>
<dbReference type="GO" id="GO:0003677">
    <property type="term" value="F:DNA binding"/>
    <property type="evidence" value="ECO:0007669"/>
    <property type="project" value="InterPro"/>
</dbReference>
<dbReference type="Proteomes" id="UP000684084">
    <property type="component" value="Unassembled WGS sequence"/>
</dbReference>
<sequence>MAQNISPKGNRLPSLEQLSALAKGRVPQNTVANTEKWVRIMNKWRVDVNYNYPLESQDKDTIELQVTQFLCGVTSQNGDYYSQTSLKNALSAISRYLQDVKPNWRYNLHNKVDFPDLYARFDGLLKDMKKKSIGKTKSTDGLSTDEIRHIIQHEALNPNVPLGLLKRVFFWICILGAPRGGEHVNLLASQLVDTPDGIIFRKGQQKNDQGGIDGNQFDLNIPFPPDPTGIAGPNHDIKKYLSLRPQKGKCLYLYLSVSRSVNAIAQGKWYADKQLSDRTIRSMFKSICVECEIDIKGRNICNHSGRKTSIFELFDLGIPENTGMAITGHNSVGGYRAYAKPNNNHKREALSGIVNRLEGLPLLPSSSNTTKRKNSIASQSSLMSDSNSNLDVENELQGNSVSGFCTAKEIMQKDNYLQSNHNSAELDEDHTFKKRKNHKYKRVKIVKKYYKNCTFNK</sequence>
<dbReference type="VEuPathDB" id="FungiDB:RhiirFUN_011848"/>
<name>A0A915Z1B1_9GLOM</name>
<organism evidence="3 4">
    <name type="scientific">Rhizophagus irregularis</name>
    <dbReference type="NCBI Taxonomy" id="588596"/>
    <lineage>
        <taxon>Eukaryota</taxon>
        <taxon>Fungi</taxon>
        <taxon>Fungi incertae sedis</taxon>
        <taxon>Mucoromycota</taxon>
        <taxon>Glomeromycotina</taxon>
        <taxon>Glomeromycetes</taxon>
        <taxon>Glomerales</taxon>
        <taxon>Glomeraceae</taxon>
        <taxon>Rhizophagus</taxon>
    </lineage>
</organism>
<accession>A0A915Z1B1</accession>
<dbReference type="GO" id="GO:0015074">
    <property type="term" value="P:DNA integration"/>
    <property type="evidence" value="ECO:0007669"/>
    <property type="project" value="InterPro"/>
</dbReference>
<dbReference type="OrthoDB" id="2386521at2759"/>
<dbReference type="VEuPathDB" id="FungiDB:RhiirFUN_004723"/>
<feature type="compositionally biased region" description="Low complexity" evidence="1">
    <location>
        <begin position="378"/>
        <end position="389"/>
    </location>
</feature>
<dbReference type="EMBL" id="CAGKOT010000012">
    <property type="protein sequence ID" value="CAB5358295.1"/>
    <property type="molecule type" value="Genomic_DNA"/>
</dbReference>
<proteinExistence type="predicted"/>
<reference evidence="3" key="1">
    <citation type="submission" date="2020-05" db="EMBL/GenBank/DDBJ databases">
        <authorList>
            <person name="Rincon C."/>
            <person name="Sanders R I."/>
            <person name="Robbins C."/>
            <person name="Chaturvedi A."/>
        </authorList>
    </citation>
    <scope>NUCLEOTIDE SEQUENCE</scope>
    <source>
        <strain evidence="3">CHB12</strain>
    </source>
</reference>
<comment type="caution">
    <text evidence="3">The sequence shown here is derived from an EMBL/GenBank/DDBJ whole genome shotgun (WGS) entry which is preliminary data.</text>
</comment>
<evidence type="ECO:0000313" key="3">
    <source>
        <dbReference type="EMBL" id="CAB5358295.1"/>
    </source>
</evidence>
<dbReference type="GO" id="GO:0006310">
    <property type="term" value="P:DNA recombination"/>
    <property type="evidence" value="ECO:0007669"/>
    <property type="project" value="InterPro"/>
</dbReference>
<evidence type="ECO:0000256" key="1">
    <source>
        <dbReference type="SAM" id="MobiDB-lite"/>
    </source>
</evidence>
<dbReference type="PANTHER" id="PTHR21446">
    <property type="entry name" value="DUF3504 DOMAIN-CONTAINING PROTEIN"/>
    <property type="match status" value="1"/>
</dbReference>
<dbReference type="PANTHER" id="PTHR21446:SF6">
    <property type="entry name" value="MITOCHONDRIAL ANTIVIRAL-SIGNALING PROTEIN"/>
    <property type="match status" value="1"/>
</dbReference>
<dbReference type="InterPro" id="IPR052787">
    <property type="entry name" value="MAVS"/>
</dbReference>
<evidence type="ECO:0000313" key="4">
    <source>
        <dbReference type="Proteomes" id="UP000684084"/>
    </source>
</evidence>